<dbReference type="AlphaFoldDB" id="X0X9X2"/>
<proteinExistence type="predicted"/>
<dbReference type="EMBL" id="BARS01043479">
    <property type="protein sequence ID" value="GAG39964.1"/>
    <property type="molecule type" value="Genomic_DNA"/>
</dbReference>
<name>X0X9X2_9ZZZZ</name>
<organism evidence="1">
    <name type="scientific">marine sediment metagenome</name>
    <dbReference type="NCBI Taxonomy" id="412755"/>
    <lineage>
        <taxon>unclassified sequences</taxon>
        <taxon>metagenomes</taxon>
        <taxon>ecological metagenomes</taxon>
    </lineage>
</organism>
<protein>
    <submittedName>
        <fullName evidence="1">Uncharacterized protein</fullName>
    </submittedName>
</protein>
<accession>X0X9X2</accession>
<sequence>MAVWNYSSKEVSEEDLDKALKAVREACFKCGKEMHSDDCSIHKLVVEIQSLRGSKEG</sequence>
<reference evidence="1" key="1">
    <citation type="journal article" date="2014" name="Front. Microbiol.">
        <title>High frequency of phylogenetically diverse reductive dehalogenase-homologous genes in deep subseafloor sedimentary metagenomes.</title>
        <authorList>
            <person name="Kawai M."/>
            <person name="Futagami T."/>
            <person name="Toyoda A."/>
            <person name="Takaki Y."/>
            <person name="Nishi S."/>
            <person name="Hori S."/>
            <person name="Arai W."/>
            <person name="Tsubouchi T."/>
            <person name="Morono Y."/>
            <person name="Uchiyama I."/>
            <person name="Ito T."/>
            <person name="Fujiyama A."/>
            <person name="Inagaki F."/>
            <person name="Takami H."/>
        </authorList>
    </citation>
    <scope>NUCLEOTIDE SEQUENCE</scope>
    <source>
        <strain evidence="1">Expedition CK06-06</strain>
    </source>
</reference>
<gene>
    <name evidence="1" type="ORF">S01H1_65819</name>
</gene>
<comment type="caution">
    <text evidence="1">The sequence shown here is derived from an EMBL/GenBank/DDBJ whole genome shotgun (WGS) entry which is preliminary data.</text>
</comment>
<evidence type="ECO:0000313" key="1">
    <source>
        <dbReference type="EMBL" id="GAG39964.1"/>
    </source>
</evidence>